<feature type="transmembrane region" description="Helical" evidence="8">
    <location>
        <begin position="28"/>
        <end position="45"/>
    </location>
</feature>
<feature type="transmembrane region" description="Helical" evidence="8">
    <location>
        <begin position="206"/>
        <end position="225"/>
    </location>
</feature>
<gene>
    <name evidence="8 9" type="primary">lgt</name>
    <name evidence="9" type="ORF">GCM10023332_23660</name>
</gene>
<evidence type="ECO:0000313" key="10">
    <source>
        <dbReference type="Proteomes" id="UP001501323"/>
    </source>
</evidence>
<feature type="transmembrane region" description="Helical" evidence="8">
    <location>
        <begin position="231"/>
        <end position="248"/>
    </location>
</feature>
<evidence type="ECO:0000313" key="9">
    <source>
        <dbReference type="EMBL" id="GAA4870354.1"/>
    </source>
</evidence>
<comment type="function">
    <text evidence="8">Catalyzes the transfer of the diacylglyceryl group from phosphatidylglycerol to the sulfhydryl group of the N-terminal cysteine of a prolipoprotein, the first step in the formation of mature lipoproteins.</text>
</comment>
<evidence type="ECO:0000256" key="6">
    <source>
        <dbReference type="ARBA" id="ARBA00022989"/>
    </source>
</evidence>
<feature type="transmembrane region" description="Helical" evidence="8">
    <location>
        <begin position="106"/>
        <end position="123"/>
    </location>
</feature>
<comment type="pathway">
    <text evidence="8">Protein modification; lipoprotein biosynthesis (diacylglyceryl transfer).</text>
</comment>
<dbReference type="HAMAP" id="MF_01147">
    <property type="entry name" value="Lgt"/>
    <property type="match status" value="1"/>
</dbReference>
<comment type="catalytic activity">
    <reaction evidence="8">
        <text>L-cysteinyl-[prolipoprotein] + a 1,2-diacyl-sn-glycero-3-phospho-(1'-sn-glycerol) = an S-1,2-diacyl-sn-glyceryl-L-cysteinyl-[prolipoprotein] + sn-glycerol 1-phosphate + H(+)</text>
        <dbReference type="Rhea" id="RHEA:56712"/>
        <dbReference type="Rhea" id="RHEA-COMP:14679"/>
        <dbReference type="Rhea" id="RHEA-COMP:14680"/>
        <dbReference type="ChEBI" id="CHEBI:15378"/>
        <dbReference type="ChEBI" id="CHEBI:29950"/>
        <dbReference type="ChEBI" id="CHEBI:57685"/>
        <dbReference type="ChEBI" id="CHEBI:64716"/>
        <dbReference type="ChEBI" id="CHEBI:140658"/>
        <dbReference type="EC" id="2.5.1.145"/>
    </reaction>
</comment>
<keyword evidence="4 8" id="KW-0808">Transferase</keyword>
<proteinExistence type="inferred from homology"/>
<feature type="transmembrane region" description="Helical" evidence="8">
    <location>
        <begin position="260"/>
        <end position="285"/>
    </location>
</feature>
<dbReference type="PANTHER" id="PTHR30589:SF0">
    <property type="entry name" value="PHOSPHATIDYLGLYCEROL--PROLIPOPROTEIN DIACYLGLYCERYL TRANSFERASE"/>
    <property type="match status" value="1"/>
</dbReference>
<evidence type="ECO:0000256" key="5">
    <source>
        <dbReference type="ARBA" id="ARBA00022692"/>
    </source>
</evidence>
<accession>A0ABP9E6Z5</accession>
<name>A0ABP9E6Z5_9GAMM</name>
<evidence type="ECO:0000256" key="3">
    <source>
        <dbReference type="ARBA" id="ARBA00022519"/>
    </source>
</evidence>
<dbReference type="EC" id="2.5.1.145" evidence="8"/>
<keyword evidence="2 8" id="KW-1003">Cell membrane</keyword>
<comment type="caution">
    <text evidence="9">The sequence shown here is derived from an EMBL/GenBank/DDBJ whole genome shotgun (WGS) entry which is preliminary data.</text>
</comment>
<reference evidence="10" key="1">
    <citation type="journal article" date="2019" name="Int. J. Syst. Evol. Microbiol.">
        <title>The Global Catalogue of Microorganisms (GCM) 10K type strain sequencing project: providing services to taxonomists for standard genome sequencing and annotation.</title>
        <authorList>
            <consortium name="The Broad Institute Genomics Platform"/>
            <consortium name="The Broad Institute Genome Sequencing Center for Infectious Disease"/>
            <person name="Wu L."/>
            <person name="Ma J."/>
        </authorList>
    </citation>
    <scope>NUCLEOTIDE SEQUENCE [LARGE SCALE GENOMIC DNA]</scope>
    <source>
        <strain evidence="10">JCM 18392</strain>
    </source>
</reference>
<keyword evidence="6 8" id="KW-1133">Transmembrane helix</keyword>
<dbReference type="Proteomes" id="UP001501323">
    <property type="component" value="Unassembled WGS sequence"/>
</dbReference>
<dbReference type="NCBIfam" id="TIGR00544">
    <property type="entry name" value="lgt"/>
    <property type="match status" value="1"/>
</dbReference>
<feature type="transmembrane region" description="Helical" evidence="8">
    <location>
        <begin position="66"/>
        <end position="86"/>
    </location>
</feature>
<dbReference type="GO" id="GO:0016740">
    <property type="term" value="F:transferase activity"/>
    <property type="evidence" value="ECO:0007669"/>
    <property type="project" value="UniProtKB-KW"/>
</dbReference>
<evidence type="ECO:0000256" key="7">
    <source>
        <dbReference type="ARBA" id="ARBA00023136"/>
    </source>
</evidence>
<keyword evidence="3" id="KW-0997">Cell inner membrane</keyword>
<keyword evidence="7 8" id="KW-0472">Membrane</keyword>
<organism evidence="9 10">
    <name type="scientific">Luteimonas vadosa</name>
    <dbReference type="NCBI Taxonomy" id="1165507"/>
    <lineage>
        <taxon>Bacteria</taxon>
        <taxon>Pseudomonadati</taxon>
        <taxon>Pseudomonadota</taxon>
        <taxon>Gammaproteobacteria</taxon>
        <taxon>Lysobacterales</taxon>
        <taxon>Lysobacteraceae</taxon>
        <taxon>Luteimonas</taxon>
    </lineage>
</organism>
<comment type="similarity">
    <text evidence="1 8">Belongs to the Lgt family.</text>
</comment>
<evidence type="ECO:0000256" key="1">
    <source>
        <dbReference type="ARBA" id="ARBA00007150"/>
    </source>
</evidence>
<dbReference type="Pfam" id="PF01790">
    <property type="entry name" value="LGT"/>
    <property type="match status" value="1"/>
</dbReference>
<dbReference type="EMBL" id="BAABJY010000003">
    <property type="protein sequence ID" value="GAA4870354.1"/>
    <property type="molecule type" value="Genomic_DNA"/>
</dbReference>
<evidence type="ECO:0000256" key="8">
    <source>
        <dbReference type="HAMAP-Rule" id="MF_01147"/>
    </source>
</evidence>
<dbReference type="RefSeq" id="WP_345295752.1">
    <property type="nucleotide sequence ID" value="NZ_BAABJY010000003.1"/>
</dbReference>
<evidence type="ECO:0000256" key="4">
    <source>
        <dbReference type="ARBA" id="ARBA00022679"/>
    </source>
</evidence>
<comment type="subcellular location">
    <subcellularLocation>
        <location evidence="8">Cell membrane</location>
        <topology evidence="8">Multi-pass membrane protein</topology>
    </subcellularLocation>
</comment>
<dbReference type="PANTHER" id="PTHR30589">
    <property type="entry name" value="PROLIPOPROTEIN DIACYLGLYCERYL TRANSFERASE"/>
    <property type="match status" value="1"/>
</dbReference>
<dbReference type="InterPro" id="IPR001640">
    <property type="entry name" value="Lgt"/>
</dbReference>
<feature type="binding site" evidence="8">
    <location>
        <position position="149"/>
    </location>
    <ligand>
        <name>a 1,2-diacyl-sn-glycero-3-phospho-(1'-sn-glycerol)</name>
        <dbReference type="ChEBI" id="CHEBI:64716"/>
    </ligand>
</feature>
<keyword evidence="5 8" id="KW-0812">Transmembrane</keyword>
<sequence length="310" mass="34860">MSYLHQIDPIALQFPAFELFGRQFHPAVHWYGVMYLLAFATAWWLGQRRIRAGRLPGVDLNGFGDLLFYGMLGVVLGGRVGYVLFYAFDDFLADPLMLLRVWDGGMSFHGGLLGVLVAAWWWARSRGLHFFDVMDFVAPWVPPGLGLGRLGNWIGGELWGKPTDAGWGVVFPRALPVELQQLDTPALRERFDAGLLDVFARHPSQLYQAFLEGLVLFAVLWWFSAQPRPRYAVSGMFAVLYGVFRFAVEFVREPDQQLGYLAFGWLTMGQLLSLPLIAFGLYLLWRSRSAPTLHPHPAEPEATEPAGGGR</sequence>
<keyword evidence="10" id="KW-1185">Reference proteome</keyword>
<protein>
    <recommendedName>
        <fullName evidence="8">Phosphatidylglycerol--prolipoprotein diacylglyceryl transferase</fullName>
        <ecNumber evidence="8">2.5.1.145</ecNumber>
    </recommendedName>
</protein>
<dbReference type="PROSITE" id="PS01311">
    <property type="entry name" value="LGT"/>
    <property type="match status" value="1"/>
</dbReference>
<evidence type="ECO:0000256" key="2">
    <source>
        <dbReference type="ARBA" id="ARBA00022475"/>
    </source>
</evidence>